<keyword evidence="11" id="KW-0804">Transcription</keyword>
<feature type="domain" description="HTH araC/xylS-type" evidence="13">
    <location>
        <begin position="1234"/>
        <end position="1332"/>
    </location>
</feature>
<evidence type="ECO:0000256" key="9">
    <source>
        <dbReference type="ARBA" id="ARBA00023015"/>
    </source>
</evidence>
<dbReference type="EMBL" id="VWRS01000001">
    <property type="protein sequence ID" value="KAA5827735.1"/>
    <property type="molecule type" value="Genomic_DNA"/>
</dbReference>
<dbReference type="Pfam" id="PF07494">
    <property type="entry name" value="Reg_prop"/>
    <property type="match status" value="2"/>
</dbReference>
<evidence type="ECO:0000259" key="14">
    <source>
        <dbReference type="PROSITE" id="PS50109"/>
    </source>
</evidence>
<dbReference type="CDD" id="cd00075">
    <property type="entry name" value="HATPase"/>
    <property type="match status" value="1"/>
</dbReference>
<evidence type="ECO:0000259" key="15">
    <source>
        <dbReference type="PROSITE" id="PS50110"/>
    </source>
</evidence>
<dbReference type="PANTHER" id="PTHR43547">
    <property type="entry name" value="TWO-COMPONENT HISTIDINE KINASE"/>
    <property type="match status" value="1"/>
</dbReference>
<reference evidence="17 18" key="2">
    <citation type="submission" date="2019-07" db="EMBL/GenBank/DDBJ databases">
        <title>Algibacter marinivivus sp. nov., isolated from the surface of a marine red alga.</title>
        <authorList>
            <person name="Zhong X."/>
            <person name="Xu W."/>
            <person name="Zhang Y."/>
            <person name="Zhang Q."/>
            <person name="Du Z."/>
        </authorList>
    </citation>
    <scope>NUCLEOTIDE SEQUENCE [LARGE SCALE GENOMIC DNA]</scope>
    <source>
        <strain evidence="17 18">RU-4-M-4</strain>
    </source>
</reference>
<dbReference type="Pfam" id="PF00512">
    <property type="entry name" value="HisKA"/>
    <property type="match status" value="1"/>
</dbReference>
<dbReference type="SUPFAM" id="SSF55874">
    <property type="entry name" value="ATPase domain of HSP90 chaperone/DNA topoisomerase II/histidine kinase"/>
    <property type="match status" value="1"/>
</dbReference>
<dbReference type="OrthoDB" id="358279at2"/>
<dbReference type="Pfam" id="PF02518">
    <property type="entry name" value="HATPase_c"/>
    <property type="match status" value="1"/>
</dbReference>
<dbReference type="Gene3D" id="2.130.10.10">
    <property type="entry name" value="YVTN repeat-like/Quinoprotein amine dehydrogenase"/>
    <property type="match status" value="3"/>
</dbReference>
<dbReference type="FunFam" id="3.30.565.10:FF:000037">
    <property type="entry name" value="Hybrid sensor histidine kinase/response regulator"/>
    <property type="match status" value="1"/>
</dbReference>
<dbReference type="PANTHER" id="PTHR43547:SF2">
    <property type="entry name" value="HYBRID SIGNAL TRANSDUCTION HISTIDINE KINASE C"/>
    <property type="match status" value="1"/>
</dbReference>
<evidence type="ECO:0000256" key="10">
    <source>
        <dbReference type="ARBA" id="ARBA00023125"/>
    </source>
</evidence>
<evidence type="ECO:0000256" key="6">
    <source>
        <dbReference type="ARBA" id="ARBA00022777"/>
    </source>
</evidence>
<protein>
    <recommendedName>
        <fullName evidence="2">histidine kinase</fullName>
        <ecNumber evidence="2">2.7.13.3</ecNumber>
    </recommendedName>
</protein>
<comment type="catalytic activity">
    <reaction evidence="1">
        <text>ATP + protein L-histidine = ADP + protein N-phospho-L-histidine.</text>
        <dbReference type="EC" id="2.7.13.3"/>
    </reaction>
</comment>
<keyword evidence="6" id="KW-0418">Kinase</keyword>
<dbReference type="Gene3D" id="1.10.10.60">
    <property type="entry name" value="Homeodomain-like"/>
    <property type="match status" value="1"/>
</dbReference>
<name>A0A5M7BLG1_9FLAO</name>
<keyword evidence="4" id="KW-0808">Transferase</keyword>
<dbReference type="InterPro" id="IPR011006">
    <property type="entry name" value="CheY-like_superfamily"/>
</dbReference>
<dbReference type="InterPro" id="IPR009057">
    <property type="entry name" value="Homeodomain-like_sf"/>
</dbReference>
<dbReference type="SUPFAM" id="SSF46689">
    <property type="entry name" value="Homeodomain-like"/>
    <property type="match status" value="1"/>
</dbReference>
<dbReference type="Pfam" id="PF12833">
    <property type="entry name" value="HTH_18"/>
    <property type="match status" value="1"/>
</dbReference>
<dbReference type="Gene3D" id="3.40.50.2300">
    <property type="match status" value="1"/>
</dbReference>
<keyword evidence="8" id="KW-0902">Two-component regulatory system</keyword>
<dbReference type="Proteomes" id="UP000315145">
    <property type="component" value="Unassembled WGS sequence"/>
</dbReference>
<sequence>MKYKLFFFFLFFVCSSHSQDRTFYHYGLIDGLSQQSIISIINDSNGFLWIGTQDGLNRFDGNTFKIYKHRLNDSLSISGNFINKLIENIDGTIWIATANNGVCYYNPKTDSFVNTKFNSGNFTALAHDKDGNIYATLSNQGFIKFKKKNDIYVANKVSLSNYDITNVTIQDSKMYLGTKVGELYTSKVLDTLNLEKLNVSIPKSSIEEIAIFKNNIFLGTSLGLFVYNGQTRKTNAVNLQGNNNLFSKELFIESIKIHDNVFYIGTDNGLFICESFDESSFTFNNINSFKGDREYDNSITSNRVYDILLYKDLLWIGTNNLDVLSLKPEVFKTINTKSELALNNNYVFSILKWHNYTFIGTRNGLHCIDKHGNIFLITKENTNEKLAYNVIRGMTVDGENNLWLATTKGVSVLNLDDFNPDKPEIISMYFNENDPFSLSNNKTRSVFKDHNNTMWVTTYGGGLNRFTGNLKEKKYSFELYKHDNSENSISSYNVFSIEQDKERNYWVTSEDGLNKLSFTDDDYQNPVFKVYRHEKNNPNGLKNNTTLHTHIDKQGVIWVATQGGLHRFDKANEVFKHYGAAEGLSNDYVYSILEDADNYLWLATNEGLFKFDKATEKFEHFTTKDGLQSSEFNLGAHFNDKANNLLYFGGVNGFNEFNPKQVSQLDRSGTLSFTSLKIKDAEVYPLTNPKVLQQSFSKTEKITLNFNDFPCYIAFSDLDLRPTNSNQFLYSLNDGAWNNLGDLREIQILDLPKGNHNLKIQGQSRNKIWTGAPLQLNIKVTPPWYKSNVAYFVYLTGFLSLIFFVYKLNLKHQLAGQEAKRLKELDALKSQFITNITHEFRTPLTIILGYVSSLKEKFINDSTVSKPIKSIERSSNNLLHLVNEMLDLAKLEQGKLKLNNSSTNLVAFTSYIITSFSSLAESNQVALNFFSSKDSIIMDFDVEKMRQIISNLITNAIKFSKPNTTVTVMLDAIDEHAIIKITDQGIGIPKDEILFVFDRFYRSSKITGKISGTGIGLALTKELVNLMNGSISVNSEESISTTFTIRIPIIHEALVTTAEFNSGVINPERVYQNNIQTKHLSRDFNSILIVEDNPEIANYIASILESKYSLLFAINGYEGFKLAEKNIPDIVITDVMMPKMNGYELTEQLQSTKTTNHIPVIMLTAKALQEDKLTGIKSGADVYLTKPFQKEELLLRIEMLITKRKQLQDAYAIKKIIAFDKPQLKKDKNIEFLEGVVYHIHNHIEDSDYNAAKLSEALNMSESQLYRKLKAITNKSTAIFIRSVRLEKGMELLESTNLTVSEIAYATGFSNPNWFGKAFKEEFRKSPSEMRN</sequence>
<dbReference type="InterPro" id="IPR015943">
    <property type="entry name" value="WD40/YVTN_repeat-like_dom_sf"/>
</dbReference>
<comment type="caution">
    <text evidence="16">The sequence shown here is derived from an EMBL/GenBank/DDBJ whole genome shotgun (WGS) entry which is preliminary data.</text>
</comment>
<keyword evidence="3 12" id="KW-0597">Phosphoprotein</keyword>
<dbReference type="SMART" id="SM00387">
    <property type="entry name" value="HATPase_c"/>
    <property type="match status" value="1"/>
</dbReference>
<dbReference type="CDD" id="cd00082">
    <property type="entry name" value="HisKA"/>
    <property type="match status" value="1"/>
</dbReference>
<evidence type="ECO:0000313" key="19">
    <source>
        <dbReference type="Proteomes" id="UP000322315"/>
    </source>
</evidence>
<dbReference type="Gene3D" id="2.60.40.10">
    <property type="entry name" value="Immunoglobulins"/>
    <property type="match status" value="1"/>
</dbReference>
<accession>A0A5M7BLG1</accession>
<dbReference type="InterPro" id="IPR005467">
    <property type="entry name" value="His_kinase_dom"/>
</dbReference>
<evidence type="ECO:0000256" key="5">
    <source>
        <dbReference type="ARBA" id="ARBA00022741"/>
    </source>
</evidence>
<evidence type="ECO:0000256" key="1">
    <source>
        <dbReference type="ARBA" id="ARBA00000085"/>
    </source>
</evidence>
<proteinExistence type="predicted"/>
<dbReference type="EC" id="2.7.13.3" evidence="2"/>
<keyword evidence="7" id="KW-0067">ATP-binding</keyword>
<dbReference type="PROSITE" id="PS50109">
    <property type="entry name" value="HIS_KIN"/>
    <property type="match status" value="1"/>
</dbReference>
<evidence type="ECO:0000256" key="12">
    <source>
        <dbReference type="PROSITE-ProRule" id="PRU00169"/>
    </source>
</evidence>
<dbReference type="SUPFAM" id="SSF63829">
    <property type="entry name" value="Calcium-dependent phosphotriesterase"/>
    <property type="match status" value="2"/>
</dbReference>
<organism evidence="16 19">
    <name type="scientific">Algibacter amylolyticus</name>
    <dbReference type="NCBI Taxonomy" id="1608400"/>
    <lineage>
        <taxon>Bacteria</taxon>
        <taxon>Pseudomonadati</taxon>
        <taxon>Bacteroidota</taxon>
        <taxon>Flavobacteriia</taxon>
        <taxon>Flavobacteriales</taxon>
        <taxon>Flavobacteriaceae</taxon>
        <taxon>Algibacter</taxon>
    </lineage>
</organism>
<dbReference type="InterPro" id="IPR036890">
    <property type="entry name" value="HATPase_C_sf"/>
</dbReference>
<reference evidence="16" key="3">
    <citation type="submission" date="2019-09" db="EMBL/GenBank/DDBJ databases">
        <authorList>
            <person name="Zhang D.-C."/>
        </authorList>
    </citation>
    <scope>NUCLEOTIDE SEQUENCE</scope>
    <source>
        <strain evidence="16">RU-4-M-4</strain>
    </source>
</reference>
<dbReference type="InterPro" id="IPR003594">
    <property type="entry name" value="HATPase_dom"/>
</dbReference>
<keyword evidence="10" id="KW-0238">DNA-binding</keyword>
<dbReference type="InterPro" id="IPR013783">
    <property type="entry name" value="Ig-like_fold"/>
</dbReference>
<evidence type="ECO:0000313" key="16">
    <source>
        <dbReference type="EMBL" id="KAA5827735.1"/>
    </source>
</evidence>
<evidence type="ECO:0000259" key="13">
    <source>
        <dbReference type="PROSITE" id="PS01124"/>
    </source>
</evidence>
<dbReference type="PROSITE" id="PS50110">
    <property type="entry name" value="RESPONSE_REGULATORY"/>
    <property type="match status" value="1"/>
</dbReference>
<dbReference type="Proteomes" id="UP000322315">
    <property type="component" value="Unassembled WGS sequence"/>
</dbReference>
<dbReference type="InterPro" id="IPR003661">
    <property type="entry name" value="HisK_dim/P_dom"/>
</dbReference>
<dbReference type="InterPro" id="IPR004358">
    <property type="entry name" value="Sig_transdc_His_kin-like_C"/>
</dbReference>
<keyword evidence="5" id="KW-0547">Nucleotide-binding</keyword>
<evidence type="ECO:0000256" key="7">
    <source>
        <dbReference type="ARBA" id="ARBA00022840"/>
    </source>
</evidence>
<evidence type="ECO:0000256" key="4">
    <source>
        <dbReference type="ARBA" id="ARBA00022679"/>
    </source>
</evidence>
<dbReference type="PROSITE" id="PS01124">
    <property type="entry name" value="HTH_ARAC_FAMILY_2"/>
    <property type="match status" value="1"/>
</dbReference>
<dbReference type="PRINTS" id="PR00344">
    <property type="entry name" value="BCTRLSENSOR"/>
</dbReference>
<reference evidence="16 19" key="1">
    <citation type="journal article" date="2015" name="Int. J. Syst. Evol. Microbiol.">
        <title>Algibacter amylolyticus sp. nov., isolated from intertidal sediment.</title>
        <authorList>
            <person name="Zhang D.C."/>
            <person name="Wu J."/>
            <person name="Neuner K."/>
            <person name="Yao J."/>
            <person name="Margesin R."/>
        </authorList>
    </citation>
    <scope>NUCLEOTIDE SEQUENCE [LARGE SCALE GENOMIC DNA]</scope>
    <source>
        <strain evidence="16 19">RU-4-M-4</strain>
    </source>
</reference>
<evidence type="ECO:0000256" key="3">
    <source>
        <dbReference type="ARBA" id="ARBA00022553"/>
    </source>
</evidence>
<dbReference type="SMART" id="SM00342">
    <property type="entry name" value="HTH_ARAC"/>
    <property type="match status" value="1"/>
</dbReference>
<dbReference type="EMBL" id="VMBF01000001">
    <property type="protein sequence ID" value="TSJ81980.1"/>
    <property type="molecule type" value="Genomic_DNA"/>
</dbReference>
<evidence type="ECO:0000313" key="17">
    <source>
        <dbReference type="EMBL" id="TSJ81980.1"/>
    </source>
</evidence>
<dbReference type="InterPro" id="IPR018060">
    <property type="entry name" value="HTH_AraC"/>
</dbReference>
<keyword evidence="18" id="KW-1185">Reference proteome</keyword>
<dbReference type="GO" id="GO:0005524">
    <property type="term" value="F:ATP binding"/>
    <property type="evidence" value="ECO:0007669"/>
    <property type="project" value="UniProtKB-KW"/>
</dbReference>
<dbReference type="RefSeq" id="WP_144115078.1">
    <property type="nucleotide sequence ID" value="NZ_JACHGE010000001.1"/>
</dbReference>
<gene>
    <name evidence="16" type="ORF">F2B50_02545</name>
    <name evidence="17" type="ORF">FPF71_02545</name>
</gene>
<dbReference type="SMART" id="SM00388">
    <property type="entry name" value="HisKA"/>
    <property type="match status" value="1"/>
</dbReference>
<dbReference type="Gene3D" id="3.30.565.10">
    <property type="entry name" value="Histidine kinase-like ATPase, C-terminal domain"/>
    <property type="match status" value="1"/>
</dbReference>
<dbReference type="Pfam" id="PF00072">
    <property type="entry name" value="Response_reg"/>
    <property type="match status" value="1"/>
</dbReference>
<dbReference type="GO" id="GO:0003700">
    <property type="term" value="F:DNA-binding transcription factor activity"/>
    <property type="evidence" value="ECO:0007669"/>
    <property type="project" value="InterPro"/>
</dbReference>
<dbReference type="PROSITE" id="PS00041">
    <property type="entry name" value="HTH_ARAC_FAMILY_1"/>
    <property type="match status" value="1"/>
</dbReference>
<dbReference type="SUPFAM" id="SSF52172">
    <property type="entry name" value="CheY-like"/>
    <property type="match status" value="1"/>
</dbReference>
<feature type="domain" description="Histidine kinase" evidence="14">
    <location>
        <begin position="835"/>
        <end position="1051"/>
    </location>
</feature>
<evidence type="ECO:0000256" key="11">
    <source>
        <dbReference type="ARBA" id="ARBA00023163"/>
    </source>
</evidence>
<keyword evidence="9" id="KW-0805">Transcription regulation</keyword>
<dbReference type="GO" id="GO:0043565">
    <property type="term" value="F:sequence-specific DNA binding"/>
    <property type="evidence" value="ECO:0007669"/>
    <property type="project" value="InterPro"/>
</dbReference>
<dbReference type="InterPro" id="IPR036097">
    <property type="entry name" value="HisK_dim/P_sf"/>
</dbReference>
<dbReference type="SUPFAM" id="SSF47384">
    <property type="entry name" value="Homodimeric domain of signal transducing histidine kinase"/>
    <property type="match status" value="1"/>
</dbReference>
<dbReference type="GO" id="GO:0000155">
    <property type="term" value="F:phosphorelay sensor kinase activity"/>
    <property type="evidence" value="ECO:0007669"/>
    <property type="project" value="InterPro"/>
</dbReference>
<feature type="domain" description="Response regulatory" evidence="15">
    <location>
        <begin position="1086"/>
        <end position="1201"/>
    </location>
</feature>
<evidence type="ECO:0000313" key="18">
    <source>
        <dbReference type="Proteomes" id="UP000315145"/>
    </source>
</evidence>
<dbReference type="InterPro" id="IPR011110">
    <property type="entry name" value="Reg_prop"/>
</dbReference>
<feature type="modified residue" description="4-aspartylphosphate" evidence="12">
    <location>
        <position position="1134"/>
    </location>
</feature>
<evidence type="ECO:0000256" key="8">
    <source>
        <dbReference type="ARBA" id="ARBA00023012"/>
    </source>
</evidence>
<dbReference type="SMART" id="SM00448">
    <property type="entry name" value="REC"/>
    <property type="match status" value="1"/>
</dbReference>
<dbReference type="Gene3D" id="1.10.287.130">
    <property type="match status" value="1"/>
</dbReference>
<dbReference type="InterPro" id="IPR018062">
    <property type="entry name" value="HTH_AraC-typ_CS"/>
</dbReference>
<dbReference type="InterPro" id="IPR001789">
    <property type="entry name" value="Sig_transdc_resp-reg_receiver"/>
</dbReference>
<evidence type="ECO:0000256" key="2">
    <source>
        <dbReference type="ARBA" id="ARBA00012438"/>
    </source>
</evidence>